<reference evidence="1" key="1">
    <citation type="submission" date="2021-01" db="EMBL/GenBank/DDBJ databases">
        <authorList>
            <person name="Corre E."/>
            <person name="Pelletier E."/>
            <person name="Niang G."/>
            <person name="Scheremetjew M."/>
            <person name="Finn R."/>
            <person name="Kale V."/>
            <person name="Holt S."/>
            <person name="Cochrane G."/>
            <person name="Meng A."/>
            <person name="Brown T."/>
            <person name="Cohen L."/>
        </authorList>
    </citation>
    <scope>NUCLEOTIDE SEQUENCE</scope>
    <source>
        <strain evidence="1">CCMP219</strain>
    </source>
</reference>
<dbReference type="CDD" id="cd07040">
    <property type="entry name" value="HP"/>
    <property type="match status" value="1"/>
</dbReference>
<dbReference type="InterPro" id="IPR029033">
    <property type="entry name" value="His_PPase_superfam"/>
</dbReference>
<dbReference type="PANTHER" id="PTHR16469:SF27">
    <property type="entry name" value="UBIQUITIN-ASSOCIATED AND SH3 DOMAIN-CONTAINING BA-RELATED"/>
    <property type="match status" value="1"/>
</dbReference>
<dbReference type="Gene3D" id="3.40.50.1240">
    <property type="entry name" value="Phosphoglycerate mutase-like"/>
    <property type="match status" value="1"/>
</dbReference>
<dbReference type="InterPro" id="IPR051710">
    <property type="entry name" value="Phosphatase_SH3-domain"/>
</dbReference>
<dbReference type="AlphaFoldDB" id="A0A7R9VYQ4"/>
<accession>A0A7R9VYQ4</accession>
<organism evidence="1">
    <name type="scientific">Chlamydomonas euryale</name>
    <dbReference type="NCBI Taxonomy" id="1486919"/>
    <lineage>
        <taxon>Eukaryota</taxon>
        <taxon>Viridiplantae</taxon>
        <taxon>Chlorophyta</taxon>
        <taxon>core chlorophytes</taxon>
        <taxon>Chlorophyceae</taxon>
        <taxon>CS clade</taxon>
        <taxon>Chlamydomonadales</taxon>
        <taxon>Chlamydomonadaceae</taxon>
        <taxon>Chlamydomonas</taxon>
    </lineage>
</organism>
<evidence type="ECO:0000313" key="1">
    <source>
        <dbReference type="EMBL" id="CAD8309440.1"/>
    </source>
</evidence>
<evidence type="ECO:0008006" key="2">
    <source>
        <dbReference type="Google" id="ProtNLM"/>
    </source>
</evidence>
<gene>
    <name evidence="1" type="ORF">CEUR00632_LOCUS20186</name>
</gene>
<sequence>MLPAFLEEDETADAHRQHCVVMRHADRMQPSHPRYLQLAEKHPWDTPLSPGYQKQCQAKAEKLPVGMLVGAVFVSPFTRCLQTAAAVLPSLHLTDNCRIYMHRGLSEVHSITNMFPRQSAPTVKQKFAFWRWKGKHESPVDGLSVMAGVKVEKKVLGAWPELGEQDSQAQARLTAAIKDCVEISGSEDIIIITHAAGVEHAIHWARPGSTIRNVDTLGHCEIVRTLPDGKHLKSATDWHLQEPGGYEGKNCGVDLLMPARPAEHLATVSSSSAWSTGRQRMDDAVQAERLALESNPWWAMTDAA</sequence>
<proteinExistence type="predicted"/>
<dbReference type="SUPFAM" id="SSF53254">
    <property type="entry name" value="Phosphoglycerate mutase-like"/>
    <property type="match status" value="1"/>
</dbReference>
<protein>
    <recommendedName>
        <fullName evidence="2">Phosphoglycerate mutase-like protein</fullName>
    </recommendedName>
</protein>
<name>A0A7R9VYQ4_9CHLO</name>
<dbReference type="InterPro" id="IPR013078">
    <property type="entry name" value="His_Pase_superF_clade-1"/>
</dbReference>
<dbReference type="Pfam" id="PF00300">
    <property type="entry name" value="His_Phos_1"/>
    <property type="match status" value="1"/>
</dbReference>
<dbReference type="EMBL" id="HBEC01043332">
    <property type="protein sequence ID" value="CAD8309440.1"/>
    <property type="molecule type" value="Transcribed_RNA"/>
</dbReference>
<dbReference type="PANTHER" id="PTHR16469">
    <property type="entry name" value="UBIQUITIN-ASSOCIATED AND SH3 DOMAIN-CONTAINING BA-RELATED"/>
    <property type="match status" value="1"/>
</dbReference>